<dbReference type="InterPro" id="IPR036388">
    <property type="entry name" value="WH-like_DNA-bd_sf"/>
</dbReference>
<dbReference type="InterPro" id="IPR000847">
    <property type="entry name" value="LysR_HTH_N"/>
</dbReference>
<proteinExistence type="inferred from homology"/>
<dbReference type="PROSITE" id="PS50931">
    <property type="entry name" value="HTH_LYSR"/>
    <property type="match status" value="1"/>
</dbReference>
<dbReference type="PRINTS" id="PR00039">
    <property type="entry name" value="HTHLYSR"/>
</dbReference>
<name>A0A366KFI2_9BIFI</name>
<dbReference type="SUPFAM" id="SSF46785">
    <property type="entry name" value="Winged helix' DNA-binding domain"/>
    <property type="match status" value="1"/>
</dbReference>
<evidence type="ECO:0000256" key="2">
    <source>
        <dbReference type="ARBA" id="ARBA00023015"/>
    </source>
</evidence>
<dbReference type="PANTHER" id="PTHR30346">
    <property type="entry name" value="TRANSCRIPTIONAL DUAL REGULATOR HCAR-RELATED"/>
    <property type="match status" value="1"/>
</dbReference>
<evidence type="ECO:0000256" key="3">
    <source>
        <dbReference type="ARBA" id="ARBA00023125"/>
    </source>
</evidence>
<dbReference type="CDD" id="cd05466">
    <property type="entry name" value="PBP2_LTTR_substrate"/>
    <property type="match status" value="1"/>
</dbReference>
<dbReference type="EMBL" id="PDCH01000005">
    <property type="protein sequence ID" value="RBP99451.1"/>
    <property type="molecule type" value="Genomic_DNA"/>
</dbReference>
<organism evidence="6 7">
    <name type="scientific">Bifidobacterium xylocopae</name>
    <dbReference type="NCBI Taxonomy" id="2493119"/>
    <lineage>
        <taxon>Bacteria</taxon>
        <taxon>Bacillati</taxon>
        <taxon>Actinomycetota</taxon>
        <taxon>Actinomycetes</taxon>
        <taxon>Bifidobacteriales</taxon>
        <taxon>Bifidobacteriaceae</taxon>
        <taxon>Bifidobacterium</taxon>
    </lineage>
</organism>
<dbReference type="FunFam" id="1.10.10.10:FF:000001">
    <property type="entry name" value="LysR family transcriptional regulator"/>
    <property type="match status" value="1"/>
</dbReference>
<dbReference type="GO" id="GO:0032993">
    <property type="term" value="C:protein-DNA complex"/>
    <property type="evidence" value="ECO:0007669"/>
    <property type="project" value="TreeGrafter"/>
</dbReference>
<feature type="domain" description="HTH lysR-type" evidence="5">
    <location>
        <begin position="1"/>
        <end position="57"/>
    </location>
</feature>
<dbReference type="AlphaFoldDB" id="A0A366KFI2"/>
<dbReference type="Pfam" id="PF00126">
    <property type="entry name" value="HTH_1"/>
    <property type="match status" value="1"/>
</dbReference>
<dbReference type="RefSeq" id="WP_113853222.1">
    <property type="nucleotide sequence ID" value="NZ_PDCH01000005.1"/>
</dbReference>
<evidence type="ECO:0000259" key="5">
    <source>
        <dbReference type="PROSITE" id="PS50931"/>
    </source>
</evidence>
<keyword evidence="7" id="KW-1185">Reference proteome</keyword>
<comment type="caution">
    <text evidence="6">The sequence shown here is derived from an EMBL/GenBank/DDBJ whole genome shotgun (WGS) entry which is preliminary data.</text>
</comment>
<dbReference type="PANTHER" id="PTHR30346:SF0">
    <property type="entry name" value="HCA OPERON TRANSCRIPTIONAL ACTIVATOR HCAR"/>
    <property type="match status" value="1"/>
</dbReference>
<comment type="similarity">
    <text evidence="1">Belongs to the LysR transcriptional regulatory family.</text>
</comment>
<dbReference type="Pfam" id="PF03466">
    <property type="entry name" value="LysR_substrate"/>
    <property type="match status" value="1"/>
</dbReference>
<evidence type="ECO:0000256" key="1">
    <source>
        <dbReference type="ARBA" id="ARBA00009437"/>
    </source>
</evidence>
<dbReference type="SUPFAM" id="SSF53850">
    <property type="entry name" value="Periplasmic binding protein-like II"/>
    <property type="match status" value="1"/>
</dbReference>
<evidence type="ECO:0000313" key="6">
    <source>
        <dbReference type="EMBL" id="RBP99451.1"/>
    </source>
</evidence>
<dbReference type="GO" id="GO:0003700">
    <property type="term" value="F:DNA-binding transcription factor activity"/>
    <property type="evidence" value="ECO:0007669"/>
    <property type="project" value="InterPro"/>
</dbReference>
<accession>A0A366KFI2</accession>
<dbReference type="InterPro" id="IPR005119">
    <property type="entry name" value="LysR_subst-bd"/>
</dbReference>
<dbReference type="GO" id="GO:0003677">
    <property type="term" value="F:DNA binding"/>
    <property type="evidence" value="ECO:0007669"/>
    <property type="project" value="UniProtKB-KW"/>
</dbReference>
<protein>
    <submittedName>
        <fullName evidence="6">LysR family transcriptional regulator</fullName>
    </submittedName>
</protein>
<evidence type="ECO:0000313" key="7">
    <source>
        <dbReference type="Proteomes" id="UP000252345"/>
    </source>
</evidence>
<sequence>MFQQMAYFIAVVEEHNFLRAAERCDISQSAVSQQIKSLEGRLSAQLIRRKGRSFELTAAGEYFYDRSKAILRSLDQASKRTAQIAGQSRTSLSVGYLQTFGSNEILQAVSTFSQRYPQVDLHLQPGSHETLYHLLTQGKADLVFSDQRRALSEDYVNEHLTSAGLRAALAKQALPQAKGSIDIHELADLPCILVAGDDQRAAEEEYHRNILGVRSRYLFASSREDAQMLLAANKGFLLLDENACTNLHPRVSRTLALTRDGEPLLRKYYAFWSKENSGYYVEAFALTLKEAFVQNRMVSSASPAGSAPSATPKP</sequence>
<keyword evidence="3" id="KW-0238">DNA-binding</keyword>
<keyword evidence="4" id="KW-0804">Transcription</keyword>
<dbReference type="Gene3D" id="1.10.10.10">
    <property type="entry name" value="Winged helix-like DNA-binding domain superfamily/Winged helix DNA-binding domain"/>
    <property type="match status" value="1"/>
</dbReference>
<reference evidence="6 7" key="1">
    <citation type="submission" date="2017-10" db="EMBL/GenBank/DDBJ databases">
        <title>Bifidobacterium xylocopum sp. nov. and Bifidobacterium aemilianum sp. nov., from the carpenter bee (Xylocopa violacea) digestive tract.</title>
        <authorList>
            <person name="Alberoni D."/>
            <person name="Baffoni L."/>
            <person name="Di Gioia D."/>
            <person name="Gaggia F."/>
            <person name="Biavati B."/>
        </authorList>
    </citation>
    <scope>NUCLEOTIDE SEQUENCE [LARGE SCALE GENOMIC DNA]</scope>
    <source>
        <strain evidence="6 7">XV2</strain>
    </source>
</reference>
<gene>
    <name evidence="6" type="ORF">CRD59_03520</name>
</gene>
<dbReference type="Gene3D" id="3.40.190.10">
    <property type="entry name" value="Periplasmic binding protein-like II"/>
    <property type="match status" value="2"/>
</dbReference>
<dbReference type="InterPro" id="IPR036390">
    <property type="entry name" value="WH_DNA-bd_sf"/>
</dbReference>
<keyword evidence="2" id="KW-0805">Transcription regulation</keyword>
<dbReference type="Proteomes" id="UP000252345">
    <property type="component" value="Unassembled WGS sequence"/>
</dbReference>
<dbReference type="OrthoDB" id="3181812at2"/>
<evidence type="ECO:0000256" key="4">
    <source>
        <dbReference type="ARBA" id="ARBA00023163"/>
    </source>
</evidence>